<evidence type="ECO:0000256" key="3">
    <source>
        <dbReference type="ARBA" id="ARBA00022692"/>
    </source>
</evidence>
<comment type="subcellular location">
    <subcellularLocation>
        <location evidence="1">Mitochondrion membrane</location>
        <topology evidence="1">Single-pass membrane protein</topology>
    </subcellularLocation>
</comment>
<evidence type="ECO:0000313" key="8">
    <source>
        <dbReference type="Proteomes" id="UP000694864"/>
    </source>
</evidence>
<dbReference type="Pfam" id="PF08294">
    <property type="entry name" value="TIM21"/>
    <property type="match status" value="1"/>
</dbReference>
<dbReference type="PANTHER" id="PTHR13032">
    <property type="entry name" value="MITOCHONDRIAL IMPORT INNER MEMBRANE TRANSLOCASE SUBUNIT TIM21"/>
    <property type="match status" value="1"/>
</dbReference>
<dbReference type="RefSeq" id="XP_010419528.1">
    <property type="nucleotide sequence ID" value="XM_010421226.2"/>
</dbReference>
<sequence>MTLLRIRFFTSITCKMSPALVPNKPAFSMMKSCSFSVVQRSRHVADRESPVVMELRPITAMDSMAFTIASLFVASFWVLRPRSSSEISFSSFRLARCAGFAKIEQLVRKAPRRLRSGAAGGGGRQAESSATAMFALPLVEVASYLEEDYLLLLGFKKLKPVRFEEMEKMNKAFLLLSHEAKAQAQSKSVHVRASLSRVYLPPQKRLRLARQRKKNKASSFSPPVTKFCGTRYEIMMMNLLRRSAMAIGRQSKSKLTSFSSSASSQPFSGIPKSLISVLQRGASRRAITGLGLTSLDSAGAIGLLFRPQASICTETRLKKINSSYLTRSFASTTSKAPGNQQNKAKKEVTTVEDPFDSPTYHIPEKPVTFTEGASYSLVILAGLGVAGAAGYGVFKELIFQPKEYKIFDKALKRIQDDGQVRVRIGSPIKGYGQETRNRAARQRIPNRVFTDEDGVEHVEVNFYIRGTQGAGKVYTEMFKDKAENEWKYTYLIVEILTPSPAKLMLESYLPA</sequence>
<comment type="similarity">
    <text evidence="2">Belongs to the TIM21 family.</text>
</comment>
<gene>
    <name evidence="9" type="primary">LOC104705259</name>
</gene>
<keyword evidence="6" id="KW-0496">Mitochondrion</keyword>
<reference evidence="8" key="1">
    <citation type="journal article" date="2014" name="Nat. Commun.">
        <title>The emerging biofuel crop Camelina sativa retains a highly undifferentiated hexaploid genome structure.</title>
        <authorList>
            <person name="Kagale S."/>
            <person name="Koh C."/>
            <person name="Nixon J."/>
            <person name="Bollina V."/>
            <person name="Clarke W.E."/>
            <person name="Tuteja R."/>
            <person name="Spillane C."/>
            <person name="Robinson S.J."/>
            <person name="Links M.G."/>
            <person name="Clarke C."/>
            <person name="Higgins E.E."/>
            <person name="Huebert T."/>
            <person name="Sharpe A.G."/>
            <person name="Parkin I.A."/>
        </authorList>
    </citation>
    <scope>NUCLEOTIDE SEQUENCE [LARGE SCALE GENOMIC DNA]</scope>
    <source>
        <strain evidence="8">cv. DH55</strain>
    </source>
</reference>
<accession>A0ABM0T1J1</accession>
<name>A0ABM0T1J1_CAMSA</name>
<keyword evidence="3" id="KW-0812">Transmembrane</keyword>
<evidence type="ECO:0000256" key="1">
    <source>
        <dbReference type="ARBA" id="ARBA00004304"/>
    </source>
</evidence>
<evidence type="ECO:0000313" key="9">
    <source>
        <dbReference type="RefSeq" id="XP_010419528.1"/>
    </source>
</evidence>
<dbReference type="InterPro" id="IPR013261">
    <property type="entry name" value="Tim21"/>
</dbReference>
<evidence type="ECO:0000256" key="5">
    <source>
        <dbReference type="ARBA" id="ARBA00022989"/>
    </source>
</evidence>
<keyword evidence="4" id="KW-0809">Transit peptide</keyword>
<evidence type="ECO:0000256" key="4">
    <source>
        <dbReference type="ARBA" id="ARBA00022946"/>
    </source>
</evidence>
<dbReference type="InterPro" id="IPR038552">
    <property type="entry name" value="Tim21_IMS_sf"/>
</dbReference>
<dbReference type="Proteomes" id="UP000694864">
    <property type="component" value="Chromosome 8"/>
</dbReference>
<keyword evidence="8" id="KW-1185">Reference proteome</keyword>
<dbReference type="PANTHER" id="PTHR13032:SF6">
    <property type="entry name" value="MITOCHONDRIAL IMPORT INNER MEMBRANE TRANSLOCASE SUBUNIT TIM21"/>
    <property type="match status" value="1"/>
</dbReference>
<organism evidence="8 9">
    <name type="scientific">Camelina sativa</name>
    <name type="common">False flax</name>
    <name type="synonym">Myagrum sativum</name>
    <dbReference type="NCBI Taxonomy" id="90675"/>
    <lineage>
        <taxon>Eukaryota</taxon>
        <taxon>Viridiplantae</taxon>
        <taxon>Streptophyta</taxon>
        <taxon>Embryophyta</taxon>
        <taxon>Tracheophyta</taxon>
        <taxon>Spermatophyta</taxon>
        <taxon>Magnoliopsida</taxon>
        <taxon>eudicotyledons</taxon>
        <taxon>Gunneridae</taxon>
        <taxon>Pentapetalae</taxon>
        <taxon>rosids</taxon>
        <taxon>malvids</taxon>
        <taxon>Brassicales</taxon>
        <taxon>Brassicaceae</taxon>
        <taxon>Camelineae</taxon>
        <taxon>Camelina</taxon>
    </lineage>
</organism>
<protein>
    <submittedName>
        <fullName evidence="9">Probable mitochondrial import inner membrane translocase subunit TIM21</fullName>
    </submittedName>
</protein>
<evidence type="ECO:0000256" key="2">
    <source>
        <dbReference type="ARBA" id="ARBA00010867"/>
    </source>
</evidence>
<evidence type="ECO:0000256" key="6">
    <source>
        <dbReference type="ARBA" id="ARBA00023128"/>
    </source>
</evidence>
<keyword evidence="7" id="KW-0472">Membrane</keyword>
<evidence type="ECO:0000256" key="7">
    <source>
        <dbReference type="ARBA" id="ARBA00023136"/>
    </source>
</evidence>
<keyword evidence="5" id="KW-1133">Transmembrane helix</keyword>
<proteinExistence type="inferred from homology"/>
<dbReference type="Gene3D" id="3.10.450.320">
    <property type="entry name" value="Mitochondrial import inner membrane translocase subunit Tim21"/>
    <property type="match status" value="1"/>
</dbReference>
<reference evidence="9" key="2">
    <citation type="submission" date="2025-08" db="UniProtKB">
        <authorList>
            <consortium name="RefSeq"/>
        </authorList>
    </citation>
    <scope>IDENTIFICATION</scope>
    <source>
        <tissue evidence="9">Leaf</tissue>
    </source>
</reference>
<dbReference type="GeneID" id="104705259"/>